<accession>A0A1I4VXV3</accession>
<organism evidence="1 2">
    <name type="scientific">Marinobacter pelagius</name>
    <dbReference type="NCBI Taxonomy" id="379482"/>
    <lineage>
        <taxon>Bacteria</taxon>
        <taxon>Pseudomonadati</taxon>
        <taxon>Pseudomonadota</taxon>
        <taxon>Gammaproteobacteria</taxon>
        <taxon>Pseudomonadales</taxon>
        <taxon>Marinobacteraceae</taxon>
        <taxon>Marinobacter</taxon>
    </lineage>
</organism>
<sequence>MKKNRAFVNLFLAEGVQKSPSERRQPKDRTSDLLNIKEITATDL</sequence>
<evidence type="ECO:0000313" key="1">
    <source>
        <dbReference type="EMBL" id="SFN05836.1"/>
    </source>
</evidence>
<keyword evidence="2" id="KW-1185">Reference proteome</keyword>
<evidence type="ECO:0000313" key="2">
    <source>
        <dbReference type="Proteomes" id="UP000199339"/>
    </source>
</evidence>
<proteinExistence type="predicted"/>
<dbReference type="EMBL" id="FOUR01000004">
    <property type="protein sequence ID" value="SFN05836.1"/>
    <property type="molecule type" value="Genomic_DNA"/>
</dbReference>
<name>A0A1I4VXV3_9GAMM</name>
<gene>
    <name evidence="1" type="ORF">SAMN04487961_1977</name>
</gene>
<dbReference type="Proteomes" id="UP000199339">
    <property type="component" value="Unassembled WGS sequence"/>
</dbReference>
<dbReference type="AlphaFoldDB" id="A0A1I4VXV3"/>
<protein>
    <submittedName>
        <fullName evidence="1">Uncharacterized protein</fullName>
    </submittedName>
</protein>
<reference evidence="2" key="1">
    <citation type="submission" date="2016-10" db="EMBL/GenBank/DDBJ databases">
        <authorList>
            <person name="Varghese N."/>
            <person name="Submissions S."/>
        </authorList>
    </citation>
    <scope>NUCLEOTIDE SEQUENCE [LARGE SCALE GENOMIC DNA]</scope>
    <source>
        <strain evidence="2">CGMCC 1.6775</strain>
    </source>
</reference>